<gene>
    <name evidence="6" type="primary">LOC105428917</name>
</gene>
<keyword evidence="5" id="KW-1185">Reference proteome</keyword>
<protein>
    <submittedName>
        <fullName evidence="6">LOW QUALITY PROTEIN: uncharacterized protein DDB_G0288805-like</fullName>
    </submittedName>
</protein>
<dbReference type="InterPro" id="IPR011515">
    <property type="entry name" value="Shugoshin_C"/>
</dbReference>
<comment type="similarity">
    <text evidence="1">Belongs to the shugoshin family.</text>
</comment>
<feature type="region of interest" description="Disordered" evidence="3">
    <location>
        <begin position="223"/>
        <end position="331"/>
    </location>
</feature>
<evidence type="ECO:0000259" key="4">
    <source>
        <dbReference type="Pfam" id="PF07557"/>
    </source>
</evidence>
<name>A0A6I9WCB4_9HYME</name>
<feature type="compositionally biased region" description="Basic and acidic residues" evidence="3">
    <location>
        <begin position="655"/>
        <end position="665"/>
    </location>
</feature>
<feature type="domain" description="Shugoshin C-terminal" evidence="4">
    <location>
        <begin position="677"/>
        <end position="698"/>
    </location>
</feature>
<evidence type="ECO:0000256" key="2">
    <source>
        <dbReference type="ARBA" id="ARBA00022829"/>
    </source>
</evidence>
<feature type="compositionally biased region" description="Basic residues" evidence="3">
    <location>
        <begin position="237"/>
        <end position="247"/>
    </location>
</feature>
<feature type="compositionally biased region" description="Polar residues" evidence="3">
    <location>
        <begin position="262"/>
        <end position="306"/>
    </location>
</feature>
<keyword evidence="2" id="KW-0159">Chromosome partition</keyword>
<proteinExistence type="inferred from homology"/>
<dbReference type="AlphaFoldDB" id="A0A6I9WCB4"/>
<dbReference type="GO" id="GO:0000775">
    <property type="term" value="C:chromosome, centromeric region"/>
    <property type="evidence" value="ECO:0007669"/>
    <property type="project" value="InterPro"/>
</dbReference>
<dbReference type="GeneID" id="105428917"/>
<evidence type="ECO:0000256" key="3">
    <source>
        <dbReference type="SAM" id="MobiDB-lite"/>
    </source>
</evidence>
<reference evidence="6" key="1">
    <citation type="submission" date="2025-08" db="UniProtKB">
        <authorList>
            <consortium name="RefSeq"/>
        </authorList>
    </citation>
    <scope>IDENTIFICATION</scope>
</reference>
<accession>A0A6I9WCB4</accession>
<dbReference type="KEGG" id="pbar:105428917"/>
<feature type="compositionally biased region" description="Basic and acidic residues" evidence="3">
    <location>
        <begin position="630"/>
        <end position="639"/>
    </location>
</feature>
<dbReference type="GO" id="GO:0005634">
    <property type="term" value="C:nucleus"/>
    <property type="evidence" value="ECO:0007669"/>
    <property type="project" value="InterPro"/>
</dbReference>
<dbReference type="Proteomes" id="UP000504615">
    <property type="component" value="Unplaced"/>
</dbReference>
<dbReference type="GO" id="GO:0045132">
    <property type="term" value="P:meiotic chromosome segregation"/>
    <property type="evidence" value="ECO:0007669"/>
    <property type="project" value="InterPro"/>
</dbReference>
<evidence type="ECO:0000256" key="1">
    <source>
        <dbReference type="ARBA" id="ARBA00010845"/>
    </source>
</evidence>
<evidence type="ECO:0000313" key="5">
    <source>
        <dbReference type="Proteomes" id="UP000504615"/>
    </source>
</evidence>
<dbReference type="Pfam" id="PF07557">
    <property type="entry name" value="Shugoshin_C"/>
    <property type="match status" value="1"/>
</dbReference>
<sequence length="700" mass="79883">MPKMPIRKAKRVGVLTKRTQCLRRHYKEQSYRPLYEKIKNNNCYLAKALSEEKQNNQSLFTQNIQLIGEKQQLNLICDTQNTVISNVLTNAKEVLKMLVTMTGYMTNTISMCQELVASNATVRLSSTTLAGNKESTNRFSTKSPAKGVVKPMVGGHTITKPTINLSRVNMENINISRLSDIQEVATPNRSQEINDTRSPITVPLATTPLRYENGRPCRLPERIRISSPRVNENEQRLRRKRSHHSKRLSVSFSRSRNRWSDETPTTAGHITIIGSQINVDNQENNDAPQDLSTRNITVPESQSTNSNEEEDETHANTSKKDSDIQINNKISNKDFNRNLNLTENSRLSRNNTRVWEEEDPLEGPSWLFNNTIPSRDNEPEELDHVNVSDANNNTSRIIMYDGSNVTDNNIEEISHLNESINNTPTSGRGVADDTEYKSYLHEDMDSNFCEILPTESIYNHERNLDNAEDNVMKFTNFVTMRQEHSEALEDFTLLLRQPAQNTQFNIDELRLPVLEDSAINDSSRIKNEIDSEVTVTIPRVTNIPVASVSNRNLNQSEYDHITIKLPLIVINDHKRMSTSLEKNHSKNKKSKTSNMEEQMKNSKDSVTVNNKVKKRNKSKNSRDPSTAKVVLEKLNESHVKPKILTPNDTQNANNLEKESTFEEKSPQSMESNVCANRPKRRKAPVNLTEPKLNVKLRRNK</sequence>
<dbReference type="RefSeq" id="XP_011639824.2">
    <property type="nucleotide sequence ID" value="XM_011641522.2"/>
</dbReference>
<dbReference type="OrthoDB" id="6622071at2759"/>
<feature type="region of interest" description="Disordered" evidence="3">
    <location>
        <begin position="576"/>
        <end position="700"/>
    </location>
</feature>
<organism evidence="5 6">
    <name type="scientific">Pogonomyrmex barbatus</name>
    <name type="common">red harvester ant</name>
    <dbReference type="NCBI Taxonomy" id="144034"/>
    <lineage>
        <taxon>Eukaryota</taxon>
        <taxon>Metazoa</taxon>
        <taxon>Ecdysozoa</taxon>
        <taxon>Arthropoda</taxon>
        <taxon>Hexapoda</taxon>
        <taxon>Insecta</taxon>
        <taxon>Pterygota</taxon>
        <taxon>Neoptera</taxon>
        <taxon>Endopterygota</taxon>
        <taxon>Hymenoptera</taxon>
        <taxon>Apocrita</taxon>
        <taxon>Aculeata</taxon>
        <taxon>Formicoidea</taxon>
        <taxon>Formicidae</taxon>
        <taxon>Myrmicinae</taxon>
        <taxon>Pogonomyrmex</taxon>
    </lineage>
</organism>
<evidence type="ECO:0000313" key="6">
    <source>
        <dbReference type="RefSeq" id="XP_011639824.2"/>
    </source>
</evidence>